<proteinExistence type="predicted"/>
<keyword evidence="2" id="KW-0479">Metal-binding</keyword>
<dbReference type="SMART" id="SM00355">
    <property type="entry name" value="ZnF_C2H2"/>
    <property type="match status" value="2"/>
</dbReference>
<dbReference type="Gene3D" id="3.30.160.60">
    <property type="entry name" value="Classic Zinc Finger"/>
    <property type="match status" value="3"/>
</dbReference>
<dbReference type="SUPFAM" id="SSF57667">
    <property type="entry name" value="beta-beta-alpha zinc fingers"/>
    <property type="match status" value="2"/>
</dbReference>
<evidence type="ECO:0000256" key="7">
    <source>
        <dbReference type="ARBA" id="ARBA00023163"/>
    </source>
</evidence>
<feature type="compositionally biased region" description="Low complexity" evidence="10">
    <location>
        <begin position="253"/>
        <end position="262"/>
    </location>
</feature>
<dbReference type="GO" id="GO:0031519">
    <property type="term" value="C:PcG protein complex"/>
    <property type="evidence" value="ECO:0007669"/>
    <property type="project" value="TreeGrafter"/>
</dbReference>
<dbReference type="FunFam" id="3.30.160.60:FF:000176">
    <property type="entry name" value="zinc finger protein 70"/>
    <property type="match status" value="1"/>
</dbReference>
<dbReference type="GO" id="GO:0005667">
    <property type="term" value="C:transcription regulator complex"/>
    <property type="evidence" value="ECO:0007669"/>
    <property type="project" value="TreeGrafter"/>
</dbReference>
<evidence type="ECO:0000259" key="11">
    <source>
        <dbReference type="PROSITE" id="PS50157"/>
    </source>
</evidence>
<dbReference type="InterPro" id="IPR013087">
    <property type="entry name" value="Znf_C2H2_type"/>
</dbReference>
<dbReference type="PANTHER" id="PTHR14003:SF23">
    <property type="entry name" value="ZINC FINGER PROTEIN 143"/>
    <property type="match status" value="1"/>
</dbReference>
<keyword evidence="4 9" id="KW-0863">Zinc-finger</keyword>
<dbReference type="GO" id="GO:0000981">
    <property type="term" value="F:DNA-binding transcription factor activity, RNA polymerase II-specific"/>
    <property type="evidence" value="ECO:0007669"/>
    <property type="project" value="TreeGrafter"/>
</dbReference>
<dbReference type="PANTHER" id="PTHR14003">
    <property type="entry name" value="TRANSCRIPTIONAL REPRESSOR PROTEIN YY"/>
    <property type="match status" value="1"/>
</dbReference>
<keyword evidence="5" id="KW-0862">Zinc</keyword>
<evidence type="ECO:0000256" key="6">
    <source>
        <dbReference type="ARBA" id="ARBA00023015"/>
    </source>
</evidence>
<evidence type="ECO:0000256" key="5">
    <source>
        <dbReference type="ARBA" id="ARBA00022833"/>
    </source>
</evidence>
<dbReference type="GO" id="GO:0000978">
    <property type="term" value="F:RNA polymerase II cis-regulatory region sequence-specific DNA binding"/>
    <property type="evidence" value="ECO:0007669"/>
    <property type="project" value="TreeGrafter"/>
</dbReference>
<feature type="domain" description="C2H2-type" evidence="11">
    <location>
        <begin position="308"/>
        <end position="335"/>
    </location>
</feature>
<evidence type="ECO:0000256" key="3">
    <source>
        <dbReference type="ARBA" id="ARBA00022737"/>
    </source>
</evidence>
<keyword evidence="3" id="KW-0677">Repeat</keyword>
<keyword evidence="6" id="KW-0805">Transcription regulation</keyword>
<evidence type="ECO:0000313" key="12">
    <source>
        <dbReference type="Proteomes" id="UP001318040"/>
    </source>
</evidence>
<keyword evidence="8" id="KW-0539">Nucleus</keyword>
<keyword evidence="7" id="KW-0804">Transcription</keyword>
<feature type="domain" description="C2H2-type" evidence="11">
    <location>
        <begin position="280"/>
        <end position="307"/>
    </location>
</feature>
<evidence type="ECO:0000256" key="8">
    <source>
        <dbReference type="ARBA" id="ARBA00023242"/>
    </source>
</evidence>
<dbReference type="PROSITE" id="PS00028">
    <property type="entry name" value="ZINC_FINGER_C2H2_1"/>
    <property type="match status" value="2"/>
</dbReference>
<evidence type="ECO:0000256" key="2">
    <source>
        <dbReference type="ARBA" id="ARBA00022723"/>
    </source>
</evidence>
<dbReference type="InterPro" id="IPR036236">
    <property type="entry name" value="Znf_C2H2_sf"/>
</dbReference>
<evidence type="ECO:0000256" key="10">
    <source>
        <dbReference type="SAM" id="MobiDB-lite"/>
    </source>
</evidence>
<evidence type="ECO:0000256" key="9">
    <source>
        <dbReference type="PROSITE-ProRule" id="PRU00042"/>
    </source>
</evidence>
<gene>
    <name evidence="13" type="primary">LOC116942907</name>
</gene>
<dbReference type="FunFam" id="3.30.160.60:FF:000912">
    <property type="entry name" value="Zinc finger protein 660"/>
    <property type="match status" value="1"/>
</dbReference>
<dbReference type="GO" id="GO:0008270">
    <property type="term" value="F:zinc ion binding"/>
    <property type="evidence" value="ECO:0007669"/>
    <property type="project" value="UniProtKB-KW"/>
</dbReference>
<evidence type="ECO:0000256" key="4">
    <source>
        <dbReference type="ARBA" id="ARBA00022771"/>
    </source>
</evidence>
<feature type="region of interest" description="Disordered" evidence="10">
    <location>
        <begin position="204"/>
        <end position="267"/>
    </location>
</feature>
<name>A0AAJ7T4N7_PETMA</name>
<comment type="subcellular location">
    <subcellularLocation>
        <location evidence="1">Nucleus</location>
    </subcellularLocation>
</comment>
<protein>
    <submittedName>
        <fullName evidence="13">Zinc finger protein 16-like</fullName>
    </submittedName>
</protein>
<keyword evidence="12" id="KW-1185">Reference proteome</keyword>
<organism evidence="12 13">
    <name type="scientific">Petromyzon marinus</name>
    <name type="common">Sea lamprey</name>
    <dbReference type="NCBI Taxonomy" id="7757"/>
    <lineage>
        <taxon>Eukaryota</taxon>
        <taxon>Metazoa</taxon>
        <taxon>Chordata</taxon>
        <taxon>Craniata</taxon>
        <taxon>Vertebrata</taxon>
        <taxon>Cyclostomata</taxon>
        <taxon>Hyperoartia</taxon>
        <taxon>Petromyzontiformes</taxon>
        <taxon>Petromyzontidae</taxon>
        <taxon>Petromyzon</taxon>
    </lineage>
</organism>
<evidence type="ECO:0000256" key="1">
    <source>
        <dbReference type="ARBA" id="ARBA00004123"/>
    </source>
</evidence>
<dbReference type="RefSeq" id="XP_032811243.1">
    <property type="nucleotide sequence ID" value="XM_032955352.1"/>
</dbReference>
<dbReference type="KEGG" id="pmrn:116942907"/>
<dbReference type="PROSITE" id="PS50157">
    <property type="entry name" value="ZINC_FINGER_C2H2_2"/>
    <property type="match status" value="2"/>
</dbReference>
<sequence>MSTAAYVRYVSPYRDFGAWLGSHGMKAPFAKAMERELGIGDYDDLLACAEPLGVRGELFTAAKEKLPFACYAVLRRIIESVAHGHAGDAGGDGGRSKQQQPAPPHGACISGVLDTIVSMLNSLSQEFLNSARKFSSLDPALGSSGGNNGCDDVDKRDNGDNGGCGGGGGGRGGGRPVLLARAAVASPSEAGDAEELDMKWESASVQELEPPELDGPELDGVTPKRRRAVDGDDSSSLAGRAMGGGGGDDDGDGTTTGNADGTSSGGVGNSCGEPWAGGRFVCWQCGKTFVHGKSLRRHQRVHTGERPYACEACGRRFMQYSTLKSHRITHTGEKPYKCECGKAFTRNFYLKQHKIGQCVLKCSDLSGMLVDDKSALEDDCVAPLPESDAREDVERSPPPLSVVKLEPDEEDESAQS</sequence>
<dbReference type="FunFam" id="3.30.160.60:FF:000060">
    <property type="entry name" value="zinc finger protein 436"/>
    <property type="match status" value="1"/>
</dbReference>
<accession>A0AAJ7T4N7</accession>
<dbReference type="AlphaFoldDB" id="A0AAJ7T4N7"/>
<dbReference type="GO" id="GO:0000785">
    <property type="term" value="C:chromatin"/>
    <property type="evidence" value="ECO:0007669"/>
    <property type="project" value="TreeGrafter"/>
</dbReference>
<reference evidence="13" key="1">
    <citation type="submission" date="2025-08" db="UniProtKB">
        <authorList>
            <consortium name="RefSeq"/>
        </authorList>
    </citation>
    <scope>IDENTIFICATION</scope>
    <source>
        <tissue evidence="13">Sperm</tissue>
    </source>
</reference>
<feature type="compositionally biased region" description="Acidic residues" evidence="10">
    <location>
        <begin position="407"/>
        <end position="416"/>
    </location>
</feature>
<dbReference type="Proteomes" id="UP001318040">
    <property type="component" value="Chromosome 1"/>
</dbReference>
<feature type="region of interest" description="Disordered" evidence="10">
    <location>
        <begin position="384"/>
        <end position="416"/>
    </location>
</feature>
<evidence type="ECO:0000313" key="13">
    <source>
        <dbReference type="RefSeq" id="XP_032811243.1"/>
    </source>
</evidence>
<feature type="region of interest" description="Disordered" evidence="10">
    <location>
        <begin position="85"/>
        <end position="105"/>
    </location>
</feature>
<dbReference type="Pfam" id="PF00096">
    <property type="entry name" value="zf-C2H2"/>
    <property type="match status" value="2"/>
</dbReference>